<dbReference type="EMBL" id="QGGO01000018">
    <property type="protein sequence ID" value="PWK22982.1"/>
    <property type="molecule type" value="Genomic_DNA"/>
</dbReference>
<name>A0A316E0A6_9BACT</name>
<dbReference type="RefSeq" id="WP_109743946.1">
    <property type="nucleotide sequence ID" value="NZ_QGGO01000018.1"/>
</dbReference>
<accession>A0A316E0A6</accession>
<dbReference type="Proteomes" id="UP000245489">
    <property type="component" value="Unassembled WGS sequence"/>
</dbReference>
<dbReference type="AlphaFoldDB" id="A0A316E0A6"/>
<proteinExistence type="predicted"/>
<keyword evidence="2" id="KW-1185">Reference proteome</keyword>
<evidence type="ECO:0000313" key="2">
    <source>
        <dbReference type="Proteomes" id="UP000245489"/>
    </source>
</evidence>
<protein>
    <recommendedName>
        <fullName evidence="3">Addiction module component</fullName>
    </recommendedName>
</protein>
<dbReference type="OrthoDB" id="963030at2"/>
<reference evidence="1 2" key="1">
    <citation type="submission" date="2018-05" db="EMBL/GenBank/DDBJ databases">
        <title>Genomic Encyclopedia of Archaeal and Bacterial Type Strains, Phase II (KMG-II): from individual species to whole genera.</title>
        <authorList>
            <person name="Goeker M."/>
        </authorList>
    </citation>
    <scope>NUCLEOTIDE SEQUENCE [LARGE SCALE GENOMIC DNA]</scope>
    <source>
        <strain evidence="1 2">DSM 22214</strain>
    </source>
</reference>
<organism evidence="1 2">
    <name type="scientific">Arcicella aurantiaca</name>
    <dbReference type="NCBI Taxonomy" id="591202"/>
    <lineage>
        <taxon>Bacteria</taxon>
        <taxon>Pseudomonadati</taxon>
        <taxon>Bacteroidota</taxon>
        <taxon>Cytophagia</taxon>
        <taxon>Cytophagales</taxon>
        <taxon>Flectobacillaceae</taxon>
        <taxon>Arcicella</taxon>
    </lineage>
</organism>
<evidence type="ECO:0008006" key="3">
    <source>
        <dbReference type="Google" id="ProtNLM"/>
    </source>
</evidence>
<sequence>MQTSLNVNLSLSFYQLVELARQLPKKERAELASILMDDEPSKEQILKGLKEAIEEVNLAKKRKIKLKSAREFINEL</sequence>
<gene>
    <name evidence="1" type="ORF">LV89_03250</name>
</gene>
<evidence type="ECO:0000313" key="1">
    <source>
        <dbReference type="EMBL" id="PWK22982.1"/>
    </source>
</evidence>
<comment type="caution">
    <text evidence="1">The sequence shown here is derived from an EMBL/GenBank/DDBJ whole genome shotgun (WGS) entry which is preliminary data.</text>
</comment>